<feature type="compositionally biased region" description="Basic residues" evidence="1">
    <location>
        <begin position="74"/>
        <end position="96"/>
    </location>
</feature>
<organism evidence="3 4">
    <name type="scientific">Candida parapsilosis</name>
    <name type="common">Yeast</name>
    <dbReference type="NCBI Taxonomy" id="5480"/>
    <lineage>
        <taxon>Eukaryota</taxon>
        <taxon>Fungi</taxon>
        <taxon>Dikarya</taxon>
        <taxon>Ascomycota</taxon>
        <taxon>Saccharomycotina</taxon>
        <taxon>Pichiomycetes</taxon>
        <taxon>Debaryomycetaceae</taxon>
        <taxon>Candida/Lodderomyces clade</taxon>
        <taxon>Candida</taxon>
    </lineage>
</organism>
<evidence type="ECO:0000313" key="3">
    <source>
        <dbReference type="EMBL" id="KAF6051238.1"/>
    </source>
</evidence>
<dbReference type="InterPro" id="IPR012337">
    <property type="entry name" value="RNaseH-like_sf"/>
</dbReference>
<dbReference type="InterPro" id="IPR048519">
    <property type="entry name" value="Gfd2/YDR514C-like_C"/>
</dbReference>
<feature type="region of interest" description="Disordered" evidence="1">
    <location>
        <begin position="27"/>
        <end position="101"/>
    </location>
</feature>
<dbReference type="GO" id="GO:0005634">
    <property type="term" value="C:nucleus"/>
    <property type="evidence" value="ECO:0007669"/>
    <property type="project" value="TreeGrafter"/>
</dbReference>
<gene>
    <name evidence="3" type="ORF">FOB60_003906</name>
</gene>
<dbReference type="Gene3D" id="3.30.420.10">
    <property type="entry name" value="Ribonuclease H-like superfamily/Ribonuclease H"/>
    <property type="match status" value="1"/>
</dbReference>
<dbReference type="Pfam" id="PF21762">
    <property type="entry name" value="DEDDh_C"/>
    <property type="match status" value="1"/>
</dbReference>
<dbReference type="Proteomes" id="UP000590412">
    <property type="component" value="Unassembled WGS sequence"/>
</dbReference>
<dbReference type="InterPro" id="IPR036397">
    <property type="entry name" value="RNaseH_sf"/>
</dbReference>
<dbReference type="OrthoDB" id="5953249at2759"/>
<sequence>MGNVAEPELLEGGVRYTAFQEDNYSTGYEAEELGTTSNGDAFGISTGGGVQNQKANKKGERRDADGEAEVGGKGKPKGQGKKGGSKYKGSRQRGDRRKQVQDQLSRLNVTFADRQAALDQISEFYESLLQPIRELYVEHNNTRKKKNNGSSSVDTIMHNYHNRNQTYIKTNPRLTDRNARCQFHNQIRRVLNQRAILFSIDIEAWEINNQTVTEIGIAIHDPRRNGVYTIVPQFTKLHIRVLENMHRSNGKYVPDHAFNFVGEPTLILSMRDSVILIQSLFDYFFKVPGTSSDSGSGVCSGDDHLETFLVGHGLSGDIKWLSSIGIEFPPKYATLDTLQILKITHGNHQLSLAKALMKLDLPHAFLHNAGNDAYYTLLLCLKLLDPGVRTLYKLDLCLDEQAMMSEEERQLAKEEKQRKKQERKELREVKKLQQQLGLVESSDDKKDTGSADKKQKKSRKKQVQDYNVAPSVQCTVSDAVLYLFGGKPLPSDHVGEEENAEEVEVEVEARALAATYV</sequence>
<feature type="domain" description="Gfd2/YDR514C-like C-terminal" evidence="2">
    <location>
        <begin position="196"/>
        <end position="382"/>
    </location>
</feature>
<dbReference type="EMBL" id="JABWAB010000005">
    <property type="protein sequence ID" value="KAF6051238.1"/>
    <property type="molecule type" value="Genomic_DNA"/>
</dbReference>
<dbReference type="InterPro" id="IPR040151">
    <property type="entry name" value="Gfd2/YDR514C-like"/>
</dbReference>
<feature type="region of interest" description="Disordered" evidence="1">
    <location>
        <begin position="433"/>
        <end position="464"/>
    </location>
</feature>
<dbReference type="GO" id="GO:0003676">
    <property type="term" value="F:nucleic acid binding"/>
    <property type="evidence" value="ECO:0007669"/>
    <property type="project" value="InterPro"/>
</dbReference>
<dbReference type="PANTHER" id="PTHR28083:SF1">
    <property type="entry name" value="GOOD FOR FULL DBP5 ACTIVITY PROTEIN 2"/>
    <property type="match status" value="1"/>
</dbReference>
<proteinExistence type="predicted"/>
<dbReference type="AlphaFoldDB" id="A0A8X7TAF1"/>
<evidence type="ECO:0000313" key="4">
    <source>
        <dbReference type="Proteomes" id="UP000590412"/>
    </source>
</evidence>
<dbReference type="PANTHER" id="PTHR28083">
    <property type="entry name" value="GOOD FOR FULL DBP5 ACTIVITY PROTEIN 2"/>
    <property type="match status" value="1"/>
</dbReference>
<dbReference type="SUPFAM" id="SSF53098">
    <property type="entry name" value="Ribonuclease H-like"/>
    <property type="match status" value="1"/>
</dbReference>
<name>A0A8X7TAF1_CANPA</name>
<protein>
    <recommendedName>
        <fullName evidence="2">Gfd2/YDR514C-like C-terminal domain-containing protein</fullName>
    </recommendedName>
</protein>
<accession>A0A8X7TAF1</accession>
<feature type="compositionally biased region" description="Basic and acidic residues" evidence="1">
    <location>
        <begin position="442"/>
        <end position="453"/>
    </location>
</feature>
<comment type="caution">
    <text evidence="3">The sequence shown here is derived from an EMBL/GenBank/DDBJ whole genome shotgun (WGS) entry which is preliminary data.</text>
</comment>
<reference evidence="3" key="1">
    <citation type="submission" date="2020-03" db="EMBL/GenBank/DDBJ databases">
        <title>FDA dAtabase for Regulatory Grade micrObial Sequences (FDA-ARGOS): Supporting development and validation of Infectious Disease Dx tests.</title>
        <authorList>
            <person name="Campos J."/>
            <person name="Goldberg B."/>
            <person name="Tallon L."/>
            <person name="Sadzewicz L."/>
            <person name="Vavikolanu K."/>
            <person name="Mehta A."/>
            <person name="Aluvathingal J."/>
            <person name="Nadendla S."/>
            <person name="Nandy P."/>
            <person name="Geyer C."/>
            <person name="Yan Y."/>
            <person name="Sichtig H."/>
        </authorList>
    </citation>
    <scope>NUCLEOTIDE SEQUENCE [LARGE SCALE GENOMIC DNA]</scope>
    <source>
        <strain evidence="3">FDAARGOS_652</strain>
    </source>
</reference>
<evidence type="ECO:0000256" key="1">
    <source>
        <dbReference type="SAM" id="MobiDB-lite"/>
    </source>
</evidence>
<evidence type="ECO:0000259" key="2">
    <source>
        <dbReference type="Pfam" id="PF21762"/>
    </source>
</evidence>